<evidence type="ECO:0000313" key="2">
    <source>
        <dbReference type="Proteomes" id="UP001159363"/>
    </source>
</evidence>
<evidence type="ECO:0000313" key="1">
    <source>
        <dbReference type="EMBL" id="KAJ8896864.1"/>
    </source>
</evidence>
<reference evidence="1 2" key="1">
    <citation type="submission" date="2023-02" db="EMBL/GenBank/DDBJ databases">
        <title>LHISI_Scaffold_Assembly.</title>
        <authorList>
            <person name="Stuart O.P."/>
            <person name="Cleave R."/>
            <person name="Magrath M.J.L."/>
            <person name="Mikheyev A.S."/>
        </authorList>
    </citation>
    <scope>NUCLEOTIDE SEQUENCE [LARGE SCALE GENOMIC DNA]</scope>
    <source>
        <strain evidence="1">Daus_M_001</strain>
        <tissue evidence="1">Leg muscle</tissue>
    </source>
</reference>
<keyword evidence="2" id="KW-1185">Reference proteome</keyword>
<name>A0ABQ9IJP0_9NEOP</name>
<accession>A0ABQ9IJP0</accession>
<comment type="caution">
    <text evidence="1">The sequence shown here is derived from an EMBL/GenBank/DDBJ whole genome shotgun (WGS) entry which is preliminary data.</text>
</comment>
<dbReference type="EMBL" id="JARBHB010000001">
    <property type="protein sequence ID" value="KAJ8896864.1"/>
    <property type="molecule type" value="Genomic_DNA"/>
</dbReference>
<sequence>MVNGLKAALSKADTNAAMRGARAKMRFRNMEQNKFYTIATLLDPRFKQSVSSLTSLAERPKQDLLAEIPPEDAEKTEVIPATTESIGNTIHDLYQGAISSSSIASSVTAKPTSLQEVNNYWKNHSCQSLATH</sequence>
<gene>
    <name evidence="1" type="ORF">PR048_002210</name>
</gene>
<organism evidence="1 2">
    <name type="scientific">Dryococelus australis</name>
    <dbReference type="NCBI Taxonomy" id="614101"/>
    <lineage>
        <taxon>Eukaryota</taxon>
        <taxon>Metazoa</taxon>
        <taxon>Ecdysozoa</taxon>
        <taxon>Arthropoda</taxon>
        <taxon>Hexapoda</taxon>
        <taxon>Insecta</taxon>
        <taxon>Pterygota</taxon>
        <taxon>Neoptera</taxon>
        <taxon>Polyneoptera</taxon>
        <taxon>Phasmatodea</taxon>
        <taxon>Verophasmatodea</taxon>
        <taxon>Anareolatae</taxon>
        <taxon>Phasmatidae</taxon>
        <taxon>Eurycanthinae</taxon>
        <taxon>Dryococelus</taxon>
    </lineage>
</organism>
<dbReference type="Proteomes" id="UP001159363">
    <property type="component" value="Chromosome 1"/>
</dbReference>
<proteinExistence type="predicted"/>
<protein>
    <submittedName>
        <fullName evidence="1">Uncharacterized protein</fullName>
    </submittedName>
</protein>